<reference evidence="2 3" key="1">
    <citation type="submission" date="2020-08" db="EMBL/GenBank/DDBJ databases">
        <title>Genomic Encyclopedia of Type Strains, Phase IV (KMG-V): Genome sequencing to study the core and pangenomes of soil and plant-associated prokaryotes.</title>
        <authorList>
            <person name="Whitman W."/>
        </authorList>
    </citation>
    <scope>NUCLEOTIDE SEQUENCE [LARGE SCALE GENOMIC DNA]</scope>
    <source>
        <strain evidence="2 3">M2T3</strain>
    </source>
</reference>
<comment type="caution">
    <text evidence="2">The sequence shown here is derived from an EMBL/GenBank/DDBJ whole genome shotgun (WGS) entry which is preliminary data.</text>
</comment>
<sequence length="221" mass="25810">MSEEQYKTYQKFNDYKMAVELSDLLKENHIDHTIEDTSVQFDPFFSRNELTKEYRIKIKQDDFSNVDNLLLQTASEGLNGLKEDYYLHHFSNEELMEVITKRDEWNEFDFLLAQKLLKERGTEVNPDTLKELKKQRIVELSKPHQIGKTWIYIGFVTALIGGLFGILVGWHISTHQKTLPDGNTIYSYDEPDRKKGQIMVVIGVIAFTFLVTTKILNGIFH</sequence>
<evidence type="ECO:0000256" key="1">
    <source>
        <dbReference type="SAM" id="Phobius"/>
    </source>
</evidence>
<organism evidence="2 3">
    <name type="scientific">Pedobacter cryoconitis</name>
    <dbReference type="NCBI Taxonomy" id="188932"/>
    <lineage>
        <taxon>Bacteria</taxon>
        <taxon>Pseudomonadati</taxon>
        <taxon>Bacteroidota</taxon>
        <taxon>Sphingobacteriia</taxon>
        <taxon>Sphingobacteriales</taxon>
        <taxon>Sphingobacteriaceae</taxon>
        <taxon>Pedobacter</taxon>
    </lineage>
</organism>
<dbReference type="RefSeq" id="WP_184628738.1">
    <property type="nucleotide sequence ID" value="NZ_JACHCC010000014.1"/>
</dbReference>
<dbReference type="Proteomes" id="UP000521017">
    <property type="component" value="Unassembled WGS sequence"/>
</dbReference>
<proteinExistence type="predicted"/>
<protein>
    <submittedName>
        <fullName evidence="2">Uncharacterized protein</fullName>
    </submittedName>
</protein>
<name>A0A7X0MKF1_9SPHI</name>
<evidence type="ECO:0000313" key="3">
    <source>
        <dbReference type="Proteomes" id="UP000521017"/>
    </source>
</evidence>
<accession>A0A7X0MKF1</accession>
<dbReference type="AlphaFoldDB" id="A0A7X0MKF1"/>
<keyword evidence="1" id="KW-0812">Transmembrane</keyword>
<keyword evidence="1" id="KW-1133">Transmembrane helix</keyword>
<feature type="transmembrane region" description="Helical" evidence="1">
    <location>
        <begin position="150"/>
        <end position="172"/>
    </location>
</feature>
<feature type="transmembrane region" description="Helical" evidence="1">
    <location>
        <begin position="198"/>
        <end position="220"/>
    </location>
</feature>
<evidence type="ECO:0000313" key="2">
    <source>
        <dbReference type="EMBL" id="MBB6502487.1"/>
    </source>
</evidence>
<keyword evidence="1" id="KW-0472">Membrane</keyword>
<gene>
    <name evidence="2" type="ORF">HDF25_004670</name>
</gene>
<dbReference type="EMBL" id="JACHCC010000014">
    <property type="protein sequence ID" value="MBB6502487.1"/>
    <property type="molecule type" value="Genomic_DNA"/>
</dbReference>